<dbReference type="PANTHER" id="PTHR40465">
    <property type="entry name" value="CHROMOSOME 1, WHOLE GENOME SHOTGUN SEQUENCE"/>
    <property type="match status" value="1"/>
</dbReference>
<protein>
    <submittedName>
        <fullName evidence="2">Uncharacterized protein</fullName>
    </submittedName>
</protein>
<reference evidence="3" key="1">
    <citation type="journal article" date="2017" name="Nat. Ecol. Evol.">
        <title>Genome expansion and lineage-specific genetic innovations in the forest pathogenic fungi Armillaria.</title>
        <authorList>
            <person name="Sipos G."/>
            <person name="Prasanna A.N."/>
            <person name="Walter M.C."/>
            <person name="O'Connor E."/>
            <person name="Balint B."/>
            <person name="Krizsan K."/>
            <person name="Kiss B."/>
            <person name="Hess J."/>
            <person name="Varga T."/>
            <person name="Slot J."/>
            <person name="Riley R."/>
            <person name="Boka B."/>
            <person name="Rigling D."/>
            <person name="Barry K."/>
            <person name="Lee J."/>
            <person name="Mihaltcheva S."/>
            <person name="LaButti K."/>
            <person name="Lipzen A."/>
            <person name="Waldron R."/>
            <person name="Moloney N.M."/>
            <person name="Sperisen C."/>
            <person name="Kredics L."/>
            <person name="Vagvoelgyi C."/>
            <person name="Patrignani A."/>
            <person name="Fitzpatrick D."/>
            <person name="Nagy I."/>
            <person name="Doyle S."/>
            <person name="Anderson J.B."/>
            <person name="Grigoriev I.V."/>
            <person name="Gueldener U."/>
            <person name="Muensterkoetter M."/>
            <person name="Nagy L.G."/>
        </authorList>
    </citation>
    <scope>NUCLEOTIDE SEQUENCE [LARGE SCALE GENOMIC DNA]</scope>
    <source>
        <strain evidence="3">C18/9</strain>
    </source>
</reference>
<feature type="transmembrane region" description="Helical" evidence="1">
    <location>
        <begin position="70"/>
        <end position="98"/>
    </location>
</feature>
<sequence>MSSPLPIPIADIPSRLGATLGAIFIGATIAAVFVRNLGLDAMLTPRSRFYGITILQTVVYYKQNPNDPWLFRYAVAFLWIFDTLHVALSTHALYFYLIESFGNYLSLFGMIWSFPLQLLFNMLIVSGVQALYAVRIWKLGRHFHMVLPRFIFLAVVATLGTGTYVIYDTYTLSGFMDVSTIRASIYTDFSTIAGADFVIAGLSFIPRSMNVLMQLIKYYQHDFETNAARSDIRAGDEYIAWPNTLIFVAIDFILPKRQHLNLLPLHFKTKSSSIVYINSLLAMLNSRQSSMWSTTKGHHVDQKIIRFAPPRAAGSGMADSGQTDVTIPGLSMTEADMVQTNITLPLPITEGSLSSSIGDMSFA</sequence>
<keyword evidence="1" id="KW-0812">Transmembrane</keyword>
<feature type="transmembrane region" description="Helical" evidence="1">
    <location>
        <begin position="20"/>
        <end position="38"/>
    </location>
</feature>
<evidence type="ECO:0000313" key="3">
    <source>
        <dbReference type="Proteomes" id="UP000219338"/>
    </source>
</evidence>
<dbReference type="EMBL" id="FUEG01000045">
    <property type="protein sequence ID" value="SJL17549.1"/>
    <property type="molecule type" value="Genomic_DNA"/>
</dbReference>
<organism evidence="2 3">
    <name type="scientific">Armillaria ostoyae</name>
    <name type="common">Armillaria root rot fungus</name>
    <dbReference type="NCBI Taxonomy" id="47428"/>
    <lineage>
        <taxon>Eukaryota</taxon>
        <taxon>Fungi</taxon>
        <taxon>Dikarya</taxon>
        <taxon>Basidiomycota</taxon>
        <taxon>Agaricomycotina</taxon>
        <taxon>Agaricomycetes</taxon>
        <taxon>Agaricomycetidae</taxon>
        <taxon>Agaricales</taxon>
        <taxon>Marasmiineae</taxon>
        <taxon>Physalacriaceae</taxon>
        <taxon>Armillaria</taxon>
    </lineage>
</organism>
<feature type="transmembrane region" description="Helical" evidence="1">
    <location>
        <begin position="146"/>
        <end position="166"/>
    </location>
</feature>
<feature type="transmembrane region" description="Helical" evidence="1">
    <location>
        <begin position="110"/>
        <end position="134"/>
    </location>
</feature>
<dbReference type="Proteomes" id="UP000219338">
    <property type="component" value="Unassembled WGS sequence"/>
</dbReference>
<evidence type="ECO:0000313" key="2">
    <source>
        <dbReference type="EMBL" id="SJL17549.1"/>
    </source>
</evidence>
<keyword evidence="3" id="KW-1185">Reference proteome</keyword>
<dbReference type="OMA" id="FNMLIVS"/>
<proteinExistence type="predicted"/>
<dbReference type="AlphaFoldDB" id="A0A284S986"/>
<keyword evidence="1" id="KW-1133">Transmembrane helix</keyword>
<accession>A0A284S986</accession>
<gene>
    <name evidence="2" type="ORF">ARMOST_21101</name>
</gene>
<feature type="transmembrane region" description="Helical" evidence="1">
    <location>
        <begin position="186"/>
        <end position="205"/>
    </location>
</feature>
<dbReference type="OrthoDB" id="3270417at2759"/>
<keyword evidence="1" id="KW-0472">Membrane</keyword>
<dbReference type="PANTHER" id="PTHR40465:SF1">
    <property type="entry name" value="DUF6534 DOMAIN-CONTAINING PROTEIN"/>
    <property type="match status" value="1"/>
</dbReference>
<name>A0A284S986_ARMOS</name>
<evidence type="ECO:0000256" key="1">
    <source>
        <dbReference type="SAM" id="Phobius"/>
    </source>
</evidence>